<gene>
    <name evidence="1" type="ORF">LEMA_P056060.1</name>
</gene>
<dbReference type="EMBL" id="FP929094">
    <property type="protein sequence ID" value="CBX92900.1"/>
    <property type="molecule type" value="Genomic_DNA"/>
</dbReference>
<name>E4ZMN1_LEPMJ</name>
<dbReference type="HOGENOM" id="CLU_2004338_0_0_1"/>
<sequence length="124" mass="13102">MATVNRFCTVLVVERRGVLSAQLVTSVTEVLDSFSSLPLCQASIMLTEALKCASQSLCLPGLSYSSSVTALCHNTRTSQNTTGSGPDDFRSSHDGLLIAIVSRHSVSTLFHSTSKCHTVLAALG</sequence>
<dbReference type="AlphaFoldDB" id="E4ZMN1"/>
<evidence type="ECO:0000313" key="2">
    <source>
        <dbReference type="Proteomes" id="UP000002668"/>
    </source>
</evidence>
<organism evidence="2">
    <name type="scientific">Leptosphaeria maculans (strain JN3 / isolate v23.1.3 / race Av1-4-5-6-7-8)</name>
    <name type="common">Blackleg fungus</name>
    <name type="synonym">Phoma lingam</name>
    <dbReference type="NCBI Taxonomy" id="985895"/>
    <lineage>
        <taxon>Eukaryota</taxon>
        <taxon>Fungi</taxon>
        <taxon>Dikarya</taxon>
        <taxon>Ascomycota</taxon>
        <taxon>Pezizomycotina</taxon>
        <taxon>Dothideomycetes</taxon>
        <taxon>Pleosporomycetidae</taxon>
        <taxon>Pleosporales</taxon>
        <taxon>Pleosporineae</taxon>
        <taxon>Leptosphaeriaceae</taxon>
        <taxon>Plenodomus</taxon>
        <taxon>Plenodomus lingam/Leptosphaeria maculans species complex</taxon>
    </lineage>
</organism>
<dbReference type="InParanoid" id="E4ZMN1"/>
<accession>E4ZMN1</accession>
<reference evidence="2" key="1">
    <citation type="journal article" date="2011" name="Nat. Commun.">
        <title>Effector diversification within compartments of the Leptosphaeria maculans genome affected by Repeat-Induced Point mutations.</title>
        <authorList>
            <person name="Rouxel T."/>
            <person name="Grandaubert J."/>
            <person name="Hane J.K."/>
            <person name="Hoede C."/>
            <person name="van de Wouw A.P."/>
            <person name="Couloux A."/>
            <person name="Dominguez V."/>
            <person name="Anthouard V."/>
            <person name="Bally P."/>
            <person name="Bourras S."/>
            <person name="Cozijnsen A.J."/>
            <person name="Ciuffetti L.M."/>
            <person name="Degrave A."/>
            <person name="Dilmaghani A."/>
            <person name="Duret L."/>
            <person name="Fudal I."/>
            <person name="Goodwin S.B."/>
            <person name="Gout L."/>
            <person name="Glaser N."/>
            <person name="Linglin J."/>
            <person name="Kema G.H.J."/>
            <person name="Lapalu N."/>
            <person name="Lawrence C.B."/>
            <person name="May K."/>
            <person name="Meyer M."/>
            <person name="Ollivier B."/>
            <person name="Poulain J."/>
            <person name="Schoch C.L."/>
            <person name="Simon A."/>
            <person name="Spatafora J.W."/>
            <person name="Stachowiak A."/>
            <person name="Turgeon B.G."/>
            <person name="Tyler B.M."/>
            <person name="Vincent D."/>
            <person name="Weissenbach J."/>
            <person name="Amselem J."/>
            <person name="Quesneville H."/>
            <person name="Oliver R.P."/>
            <person name="Wincker P."/>
            <person name="Balesdent M.-H."/>
            <person name="Howlett B.J."/>
        </authorList>
    </citation>
    <scope>NUCLEOTIDE SEQUENCE [LARGE SCALE GENOMIC DNA]</scope>
    <source>
        <strain evidence="2">JN3 / isolate v23.1.3 / race Av1-4-5-6-7-8</strain>
    </source>
</reference>
<proteinExistence type="predicted"/>
<protein>
    <submittedName>
        <fullName evidence="1">Predicted protein</fullName>
    </submittedName>
</protein>
<dbReference type="Proteomes" id="UP000002668">
    <property type="component" value="Genome"/>
</dbReference>
<dbReference type="VEuPathDB" id="FungiDB:LEMA_P056060.1"/>
<keyword evidence="2" id="KW-1185">Reference proteome</keyword>
<evidence type="ECO:0000313" key="1">
    <source>
        <dbReference type="EMBL" id="CBX92900.1"/>
    </source>
</evidence>
<dbReference type="GeneID" id="13287328"/>